<evidence type="ECO:0000313" key="3">
    <source>
        <dbReference type="Proteomes" id="UP000886523"/>
    </source>
</evidence>
<proteinExistence type="predicted"/>
<keyword evidence="1" id="KW-0812">Transmembrane</keyword>
<comment type="caution">
    <text evidence="2">The sequence shown here is derived from an EMBL/GenBank/DDBJ whole genome shotgun (WGS) entry which is preliminary data.</text>
</comment>
<evidence type="ECO:0000313" key="2">
    <source>
        <dbReference type="EMBL" id="KAF9514455.1"/>
    </source>
</evidence>
<dbReference type="AlphaFoldDB" id="A0A9P6AZY3"/>
<evidence type="ECO:0000256" key="1">
    <source>
        <dbReference type="SAM" id="Phobius"/>
    </source>
</evidence>
<dbReference type="Proteomes" id="UP000886523">
    <property type="component" value="Unassembled WGS sequence"/>
</dbReference>
<organism evidence="2 3">
    <name type="scientific">Hydnum rufescens UP504</name>
    <dbReference type="NCBI Taxonomy" id="1448309"/>
    <lineage>
        <taxon>Eukaryota</taxon>
        <taxon>Fungi</taxon>
        <taxon>Dikarya</taxon>
        <taxon>Basidiomycota</taxon>
        <taxon>Agaricomycotina</taxon>
        <taxon>Agaricomycetes</taxon>
        <taxon>Cantharellales</taxon>
        <taxon>Hydnaceae</taxon>
        <taxon>Hydnum</taxon>
    </lineage>
</organism>
<feature type="non-terminal residue" evidence="2">
    <location>
        <position position="1"/>
    </location>
</feature>
<feature type="transmembrane region" description="Helical" evidence="1">
    <location>
        <begin position="29"/>
        <end position="52"/>
    </location>
</feature>
<keyword evidence="3" id="KW-1185">Reference proteome</keyword>
<dbReference type="EMBL" id="MU128960">
    <property type="protein sequence ID" value="KAF9514455.1"/>
    <property type="molecule type" value="Genomic_DNA"/>
</dbReference>
<reference evidence="2" key="1">
    <citation type="journal article" date="2020" name="Nat. Commun.">
        <title>Large-scale genome sequencing of mycorrhizal fungi provides insights into the early evolution of symbiotic traits.</title>
        <authorList>
            <person name="Miyauchi S."/>
            <person name="Kiss E."/>
            <person name="Kuo A."/>
            <person name="Drula E."/>
            <person name="Kohler A."/>
            <person name="Sanchez-Garcia M."/>
            <person name="Morin E."/>
            <person name="Andreopoulos B."/>
            <person name="Barry K.W."/>
            <person name="Bonito G."/>
            <person name="Buee M."/>
            <person name="Carver A."/>
            <person name="Chen C."/>
            <person name="Cichocki N."/>
            <person name="Clum A."/>
            <person name="Culley D."/>
            <person name="Crous P.W."/>
            <person name="Fauchery L."/>
            <person name="Girlanda M."/>
            <person name="Hayes R.D."/>
            <person name="Keri Z."/>
            <person name="LaButti K."/>
            <person name="Lipzen A."/>
            <person name="Lombard V."/>
            <person name="Magnuson J."/>
            <person name="Maillard F."/>
            <person name="Murat C."/>
            <person name="Nolan M."/>
            <person name="Ohm R.A."/>
            <person name="Pangilinan J."/>
            <person name="Pereira M.F."/>
            <person name="Perotto S."/>
            <person name="Peter M."/>
            <person name="Pfister S."/>
            <person name="Riley R."/>
            <person name="Sitrit Y."/>
            <person name="Stielow J.B."/>
            <person name="Szollosi G."/>
            <person name="Zifcakova L."/>
            <person name="Stursova M."/>
            <person name="Spatafora J.W."/>
            <person name="Tedersoo L."/>
            <person name="Vaario L.M."/>
            <person name="Yamada A."/>
            <person name="Yan M."/>
            <person name="Wang P."/>
            <person name="Xu J."/>
            <person name="Bruns T."/>
            <person name="Baldrian P."/>
            <person name="Vilgalys R."/>
            <person name="Dunand C."/>
            <person name="Henrissat B."/>
            <person name="Grigoriev I.V."/>
            <person name="Hibbett D."/>
            <person name="Nagy L.G."/>
            <person name="Martin F.M."/>
        </authorList>
    </citation>
    <scope>NUCLEOTIDE SEQUENCE</scope>
    <source>
        <strain evidence="2">UP504</strain>
    </source>
</reference>
<protein>
    <submittedName>
        <fullName evidence="2">Uncharacterized protein</fullName>
    </submittedName>
</protein>
<keyword evidence="1" id="KW-0472">Membrane</keyword>
<feature type="transmembrane region" description="Helical" evidence="1">
    <location>
        <begin position="101"/>
        <end position="121"/>
    </location>
</feature>
<gene>
    <name evidence="2" type="ORF">BS47DRAFT_1343018</name>
</gene>
<name>A0A9P6AZY3_9AGAM</name>
<keyword evidence="1" id="KW-1133">Transmembrane helix</keyword>
<sequence length="125" mass="13854">SSPQITGMFNEALKAQESIQDFILLPQRIFVFVITYARYFTATTAVVFSPSFDLDKLQDHLVDSLPTVIKTTYMIAWGTLAIALGAFIFAVFAFAVSLAAIPLFFTAVIVLGLEVLGVQFIRRQK</sequence>
<accession>A0A9P6AZY3</accession>
<feature type="transmembrane region" description="Helical" evidence="1">
    <location>
        <begin position="73"/>
        <end position="95"/>
    </location>
</feature>